<dbReference type="PANTHER" id="PTHR23407">
    <property type="entry name" value="ATPASE INHIBITOR/5-FORMYLTETRAHYDROFOLATE CYCLO-LIGASE"/>
    <property type="match status" value="1"/>
</dbReference>
<dbReference type="GO" id="GO:0009396">
    <property type="term" value="P:folic acid-containing compound biosynthetic process"/>
    <property type="evidence" value="ECO:0007669"/>
    <property type="project" value="TreeGrafter"/>
</dbReference>
<comment type="cofactor">
    <cofactor evidence="5">
        <name>Mg(2+)</name>
        <dbReference type="ChEBI" id="CHEBI:18420"/>
    </cofactor>
</comment>
<keyword evidence="5" id="KW-0460">Magnesium</keyword>
<dbReference type="InterPro" id="IPR002698">
    <property type="entry name" value="FTHF_cligase"/>
</dbReference>
<feature type="binding site" evidence="4">
    <location>
        <begin position="136"/>
        <end position="144"/>
    </location>
    <ligand>
        <name>ATP</name>
        <dbReference type="ChEBI" id="CHEBI:30616"/>
    </ligand>
</feature>
<feature type="binding site" evidence="4">
    <location>
        <begin position="8"/>
        <end position="12"/>
    </location>
    <ligand>
        <name>ATP</name>
        <dbReference type="ChEBI" id="CHEBI:30616"/>
    </ligand>
</feature>
<comment type="catalytic activity">
    <reaction evidence="5">
        <text>(6S)-5-formyl-5,6,7,8-tetrahydrofolate + ATP = (6R)-5,10-methenyltetrahydrofolate + ADP + phosphate</text>
        <dbReference type="Rhea" id="RHEA:10488"/>
        <dbReference type="ChEBI" id="CHEBI:30616"/>
        <dbReference type="ChEBI" id="CHEBI:43474"/>
        <dbReference type="ChEBI" id="CHEBI:57455"/>
        <dbReference type="ChEBI" id="CHEBI:57457"/>
        <dbReference type="ChEBI" id="CHEBI:456216"/>
        <dbReference type="EC" id="6.3.3.2"/>
    </reaction>
</comment>
<dbReference type="AlphaFoldDB" id="A0A484HER3"/>
<keyword evidence="5" id="KW-0479">Metal-binding</keyword>
<evidence type="ECO:0000256" key="5">
    <source>
        <dbReference type="RuleBase" id="RU361279"/>
    </source>
</evidence>
<keyword evidence="2 4" id="KW-0547">Nucleotide-binding</keyword>
<dbReference type="EC" id="6.3.3.2" evidence="5"/>
<accession>A0A484HER3</accession>
<protein>
    <recommendedName>
        <fullName evidence="5">5-formyltetrahydrofolate cyclo-ligase</fullName>
        <ecNumber evidence="5">6.3.3.2</ecNumber>
    </recommendedName>
</protein>
<evidence type="ECO:0000256" key="4">
    <source>
        <dbReference type="PIRSR" id="PIRSR006806-1"/>
    </source>
</evidence>
<feature type="binding site" evidence="4">
    <location>
        <position position="59"/>
    </location>
    <ligand>
        <name>substrate</name>
    </ligand>
</feature>
<dbReference type="Pfam" id="PF01812">
    <property type="entry name" value="5-FTHF_cyc-lig"/>
    <property type="match status" value="1"/>
</dbReference>
<dbReference type="GO" id="GO:0030272">
    <property type="term" value="F:5-formyltetrahydrofolate cyclo-ligase activity"/>
    <property type="evidence" value="ECO:0007669"/>
    <property type="project" value="UniProtKB-EC"/>
</dbReference>
<proteinExistence type="inferred from homology"/>
<dbReference type="PIRSF" id="PIRSF006806">
    <property type="entry name" value="FTHF_cligase"/>
    <property type="match status" value="1"/>
</dbReference>
<evidence type="ECO:0000256" key="2">
    <source>
        <dbReference type="ARBA" id="ARBA00022741"/>
    </source>
</evidence>
<dbReference type="PANTHER" id="PTHR23407:SF1">
    <property type="entry name" value="5-FORMYLTETRAHYDROFOLATE CYCLO-LIGASE"/>
    <property type="match status" value="1"/>
</dbReference>
<dbReference type="GO" id="GO:0046872">
    <property type="term" value="F:metal ion binding"/>
    <property type="evidence" value="ECO:0007669"/>
    <property type="project" value="UniProtKB-KW"/>
</dbReference>
<dbReference type="InterPro" id="IPR037171">
    <property type="entry name" value="NagB/RpiA_transferase-like"/>
</dbReference>
<evidence type="ECO:0000313" key="6">
    <source>
        <dbReference type="EMBL" id="VEN73698.1"/>
    </source>
</evidence>
<dbReference type="Gene3D" id="3.40.50.10420">
    <property type="entry name" value="NagB/RpiA/CoA transferase-like"/>
    <property type="match status" value="1"/>
</dbReference>
<dbReference type="InterPro" id="IPR024185">
    <property type="entry name" value="FTHF_cligase-like_sf"/>
</dbReference>
<dbReference type="SUPFAM" id="SSF100950">
    <property type="entry name" value="NagB/RpiA/CoA transferase-like"/>
    <property type="match status" value="1"/>
</dbReference>
<comment type="similarity">
    <text evidence="1 5">Belongs to the 5-formyltetrahydrofolate cyclo-ligase family.</text>
</comment>
<dbReference type="NCBIfam" id="TIGR02727">
    <property type="entry name" value="MTHFS_bact"/>
    <property type="match status" value="1"/>
</dbReference>
<name>A0A484HER3_9BACT</name>
<reference evidence="6" key="1">
    <citation type="submission" date="2019-01" db="EMBL/GenBank/DDBJ databases">
        <authorList>
            <consortium name="Genoscope - CEA"/>
            <person name="William W."/>
        </authorList>
    </citation>
    <scope>NUCLEOTIDE SEQUENCE</scope>
    <source>
        <strain evidence="6">CR-1</strain>
    </source>
</reference>
<gene>
    <name evidence="6" type="ORF">EPICR_20165</name>
</gene>
<dbReference type="EMBL" id="CAACVI010000012">
    <property type="protein sequence ID" value="VEN73698.1"/>
    <property type="molecule type" value="Genomic_DNA"/>
</dbReference>
<keyword evidence="3 4" id="KW-0067">ATP-binding</keyword>
<evidence type="ECO:0000256" key="3">
    <source>
        <dbReference type="ARBA" id="ARBA00022840"/>
    </source>
</evidence>
<keyword evidence="6" id="KW-0436">Ligase</keyword>
<dbReference type="GO" id="GO:0005524">
    <property type="term" value="F:ATP binding"/>
    <property type="evidence" value="ECO:0007669"/>
    <property type="project" value="UniProtKB-KW"/>
</dbReference>
<dbReference type="GO" id="GO:0035999">
    <property type="term" value="P:tetrahydrofolate interconversion"/>
    <property type="evidence" value="ECO:0007669"/>
    <property type="project" value="TreeGrafter"/>
</dbReference>
<sequence>MEDSKETKDEIRSRMFKKMEAIPESKKTELTRMVRRRLFDFANFIESKIAMLYVNKPFEVPSREIIKKALSQGKIIVLPDFGQPSRPIKLFKIDAPGEAPPAAAGEDDSEGSRAVPIECLDIVIVPGLAFDEKGGRMGSGNGHYDRVMPHLPITARKVALAFEEQVIPQVNMESHDKYVDIIITEKRTIYKI</sequence>
<evidence type="ECO:0000256" key="1">
    <source>
        <dbReference type="ARBA" id="ARBA00010638"/>
    </source>
</evidence>
<organism evidence="6">
    <name type="scientific">uncultured Desulfobacteraceae bacterium</name>
    <dbReference type="NCBI Taxonomy" id="218296"/>
    <lineage>
        <taxon>Bacteria</taxon>
        <taxon>Pseudomonadati</taxon>
        <taxon>Thermodesulfobacteriota</taxon>
        <taxon>Desulfobacteria</taxon>
        <taxon>Desulfobacterales</taxon>
        <taxon>Desulfobacteraceae</taxon>
        <taxon>environmental samples</taxon>
    </lineage>
</organism>
<feature type="binding site" evidence="4">
    <location>
        <position position="54"/>
    </location>
    <ligand>
        <name>substrate</name>
    </ligand>
</feature>